<feature type="compositionally biased region" description="Basic residues" evidence="1">
    <location>
        <begin position="15"/>
        <end position="25"/>
    </location>
</feature>
<feature type="region of interest" description="Disordered" evidence="1">
    <location>
        <begin position="1"/>
        <end position="29"/>
    </location>
</feature>
<evidence type="ECO:0000256" key="1">
    <source>
        <dbReference type="SAM" id="MobiDB-lite"/>
    </source>
</evidence>
<protein>
    <submittedName>
        <fullName evidence="2">Uncharacterized protein</fullName>
    </submittedName>
</protein>
<feature type="compositionally biased region" description="Low complexity" evidence="1">
    <location>
        <begin position="1"/>
        <end position="14"/>
    </location>
</feature>
<sequence length="69" mass="7961">MLARQQRQARNQPARGKRGHRRQRQRATVPLMRHHVQRIALQPLQPASDLLAVVAPRLGQRHSMSRASK</sequence>
<comment type="caution">
    <text evidence="2">The sequence shown here is derived from an EMBL/GenBank/DDBJ whole genome shotgun (WGS) entry which is preliminary data.</text>
</comment>
<proteinExistence type="predicted"/>
<name>A0A645EKZ5_9ZZZZ</name>
<organism evidence="2">
    <name type="scientific">bioreactor metagenome</name>
    <dbReference type="NCBI Taxonomy" id="1076179"/>
    <lineage>
        <taxon>unclassified sequences</taxon>
        <taxon>metagenomes</taxon>
        <taxon>ecological metagenomes</taxon>
    </lineage>
</organism>
<dbReference type="AlphaFoldDB" id="A0A645EKZ5"/>
<evidence type="ECO:0000313" key="2">
    <source>
        <dbReference type="EMBL" id="MPN01223.1"/>
    </source>
</evidence>
<accession>A0A645EKZ5</accession>
<reference evidence="2" key="1">
    <citation type="submission" date="2019-08" db="EMBL/GenBank/DDBJ databases">
        <authorList>
            <person name="Kucharzyk K."/>
            <person name="Murdoch R.W."/>
            <person name="Higgins S."/>
            <person name="Loffler F."/>
        </authorList>
    </citation>
    <scope>NUCLEOTIDE SEQUENCE</scope>
</reference>
<gene>
    <name evidence="2" type="ORF">SDC9_148429</name>
</gene>
<dbReference type="EMBL" id="VSSQ01047245">
    <property type="protein sequence ID" value="MPN01223.1"/>
    <property type="molecule type" value="Genomic_DNA"/>
</dbReference>